<protein>
    <submittedName>
        <fullName evidence="1">Glycosyl hydrolase family 31 family protein</fullName>
    </submittedName>
</protein>
<dbReference type="EMBL" id="GGEC01030142">
    <property type="protein sequence ID" value="MBX10626.1"/>
    <property type="molecule type" value="Transcribed_RNA"/>
</dbReference>
<reference evidence="1" key="1">
    <citation type="submission" date="2018-02" db="EMBL/GenBank/DDBJ databases">
        <title>Rhizophora mucronata_Transcriptome.</title>
        <authorList>
            <person name="Meera S.P."/>
            <person name="Sreeshan A."/>
            <person name="Augustine A."/>
        </authorList>
    </citation>
    <scope>NUCLEOTIDE SEQUENCE</scope>
    <source>
        <tissue evidence="1">Leaf</tissue>
    </source>
</reference>
<name>A0A2P2KY35_RHIMU</name>
<keyword evidence="1" id="KW-0378">Hydrolase</keyword>
<organism evidence="1">
    <name type="scientific">Rhizophora mucronata</name>
    <name type="common">Asiatic mangrove</name>
    <dbReference type="NCBI Taxonomy" id="61149"/>
    <lineage>
        <taxon>Eukaryota</taxon>
        <taxon>Viridiplantae</taxon>
        <taxon>Streptophyta</taxon>
        <taxon>Embryophyta</taxon>
        <taxon>Tracheophyta</taxon>
        <taxon>Spermatophyta</taxon>
        <taxon>Magnoliopsida</taxon>
        <taxon>eudicotyledons</taxon>
        <taxon>Gunneridae</taxon>
        <taxon>Pentapetalae</taxon>
        <taxon>rosids</taxon>
        <taxon>fabids</taxon>
        <taxon>Malpighiales</taxon>
        <taxon>Rhizophoraceae</taxon>
        <taxon>Rhizophora</taxon>
    </lineage>
</organism>
<dbReference type="AlphaFoldDB" id="A0A2P2KY35"/>
<evidence type="ECO:0000313" key="1">
    <source>
        <dbReference type="EMBL" id="MBX10626.1"/>
    </source>
</evidence>
<dbReference type="GO" id="GO:0016787">
    <property type="term" value="F:hydrolase activity"/>
    <property type="evidence" value="ECO:0007669"/>
    <property type="project" value="UniProtKB-KW"/>
</dbReference>
<accession>A0A2P2KY35</accession>
<sequence>MPNIVNFWHKRKTLGRKLEVQVPTPSNSHKMWALFPM</sequence>
<proteinExistence type="predicted"/>